<evidence type="ECO:0000313" key="1">
    <source>
        <dbReference type="EMBL" id="KAG5448353.1"/>
    </source>
</evidence>
<sequence length="89" mass="10322">MPTKNEDIEPFAPDVLDRVYWRKLRDGQRVIWQKDVKEITKSLGVVGVVRLPGWGPRDAACAWLETLQEMTAGRYHRSSCFQFLSRLSD</sequence>
<dbReference type="OrthoDB" id="6229751at2759"/>
<comment type="caution">
    <text evidence="1">The sequence shown here is derived from an EMBL/GenBank/DDBJ whole genome shotgun (WGS) entry which is preliminary data.</text>
</comment>
<organism evidence="1 2">
    <name type="scientific">Clonorchis sinensis</name>
    <name type="common">Chinese liver fluke</name>
    <dbReference type="NCBI Taxonomy" id="79923"/>
    <lineage>
        <taxon>Eukaryota</taxon>
        <taxon>Metazoa</taxon>
        <taxon>Spiralia</taxon>
        <taxon>Lophotrochozoa</taxon>
        <taxon>Platyhelminthes</taxon>
        <taxon>Trematoda</taxon>
        <taxon>Digenea</taxon>
        <taxon>Opisthorchiida</taxon>
        <taxon>Opisthorchiata</taxon>
        <taxon>Opisthorchiidae</taxon>
        <taxon>Clonorchis</taxon>
    </lineage>
</organism>
<keyword evidence="2" id="KW-1185">Reference proteome</keyword>
<dbReference type="EMBL" id="NIRI02000042">
    <property type="protein sequence ID" value="KAG5448353.1"/>
    <property type="molecule type" value="Genomic_DNA"/>
</dbReference>
<dbReference type="AlphaFoldDB" id="A0A3R7D3Z2"/>
<dbReference type="InParanoid" id="A0A3R7D3Z2"/>
<dbReference type="Proteomes" id="UP000286415">
    <property type="component" value="Unassembled WGS sequence"/>
</dbReference>
<protein>
    <submittedName>
        <fullName evidence="1">Uncharacterized protein</fullName>
    </submittedName>
</protein>
<evidence type="ECO:0000313" key="2">
    <source>
        <dbReference type="Proteomes" id="UP000286415"/>
    </source>
</evidence>
<accession>A0A3R7D3Z2</accession>
<gene>
    <name evidence="1" type="ORF">CSKR_107060</name>
</gene>
<reference evidence="1 2" key="2">
    <citation type="journal article" date="2021" name="Genomics">
        <title>High-quality reference genome for Clonorchis sinensis.</title>
        <authorList>
            <person name="Young N.D."/>
            <person name="Stroehlein A.J."/>
            <person name="Kinkar L."/>
            <person name="Wang T."/>
            <person name="Sohn W.M."/>
            <person name="Chang B.C.H."/>
            <person name="Kaur P."/>
            <person name="Weisz D."/>
            <person name="Dudchenko O."/>
            <person name="Aiden E.L."/>
            <person name="Korhonen P.K."/>
            <person name="Gasser R.B."/>
        </authorList>
    </citation>
    <scope>NUCLEOTIDE SEQUENCE [LARGE SCALE GENOMIC DNA]</scope>
    <source>
        <strain evidence="1">Cs-k2</strain>
    </source>
</reference>
<name>A0A3R7D3Z2_CLOSI</name>
<proteinExistence type="predicted"/>
<reference evidence="1 2" key="1">
    <citation type="journal article" date="2018" name="Biotechnol. Adv.">
        <title>Improved genomic resources and new bioinformatic workflow for the carcinogenic parasite Clonorchis sinensis: Biotechnological implications.</title>
        <authorList>
            <person name="Wang D."/>
            <person name="Korhonen P.K."/>
            <person name="Gasser R.B."/>
            <person name="Young N.D."/>
        </authorList>
    </citation>
    <scope>NUCLEOTIDE SEQUENCE [LARGE SCALE GENOMIC DNA]</scope>
    <source>
        <strain evidence="1">Cs-k2</strain>
    </source>
</reference>